<organism evidence="1 2">
    <name type="scientific">Cercospora beticola</name>
    <name type="common">Sugarbeet leaf spot fungus</name>
    <dbReference type="NCBI Taxonomy" id="122368"/>
    <lineage>
        <taxon>Eukaryota</taxon>
        <taxon>Fungi</taxon>
        <taxon>Dikarya</taxon>
        <taxon>Ascomycota</taxon>
        <taxon>Pezizomycotina</taxon>
        <taxon>Dothideomycetes</taxon>
        <taxon>Dothideomycetidae</taxon>
        <taxon>Mycosphaerellales</taxon>
        <taxon>Mycosphaerellaceae</taxon>
        <taxon>Cercospora</taxon>
    </lineage>
</organism>
<reference evidence="1 2" key="1">
    <citation type="submission" date="2015-10" db="EMBL/GenBank/DDBJ databases">
        <title>The cercosporin biosynthetic gene cluster was horizontally transferred to several fungal lineages and shown to be expanded in Cercospora beticola based on microsynteny with recipient genomes.</title>
        <authorList>
            <person name="De Jonge R."/>
            <person name="Ebert M.K."/>
            <person name="Suttle J.C."/>
            <person name="Jurick Ii W.M."/>
            <person name="Secor G.A."/>
            <person name="Thomma B.P."/>
            <person name="Van De Peer Y."/>
            <person name="Bolton M.D."/>
        </authorList>
    </citation>
    <scope>NUCLEOTIDE SEQUENCE [LARGE SCALE GENOMIC DNA]</scope>
    <source>
        <strain evidence="1 2">09-40</strain>
    </source>
</reference>
<name>A0A2G5HTB2_CERBT</name>
<dbReference type="AlphaFoldDB" id="A0A2G5HTB2"/>
<dbReference type="EMBL" id="LKMD01000103">
    <property type="protein sequence ID" value="PIA95777.1"/>
    <property type="molecule type" value="Genomic_DNA"/>
</dbReference>
<evidence type="ECO:0000313" key="1">
    <source>
        <dbReference type="EMBL" id="PIA95777.1"/>
    </source>
</evidence>
<gene>
    <name evidence="1" type="ORF">CB0940_10656</name>
</gene>
<proteinExistence type="predicted"/>
<sequence>MLYASPPTTPSRRLLVSIIVKYKRGYMKIPHPPRSTPNKQKDKIYASLPCKFRFFLRSSLNMPRYKLPIAKIKYAEQAISPKRWDRSILGFVSMRAGCWRRKRAQEVAGEVQLATWVVERCGKVGCSLYPL</sequence>
<accession>A0A2G5HTB2</accession>
<comment type="caution">
    <text evidence="1">The sequence shown here is derived from an EMBL/GenBank/DDBJ whole genome shotgun (WGS) entry which is preliminary data.</text>
</comment>
<evidence type="ECO:0000313" key="2">
    <source>
        <dbReference type="Proteomes" id="UP000230605"/>
    </source>
</evidence>
<protein>
    <submittedName>
        <fullName evidence="1">Uncharacterized protein</fullName>
    </submittedName>
</protein>
<dbReference type="Proteomes" id="UP000230605">
    <property type="component" value="Chromosome 8"/>
</dbReference>